<dbReference type="Proteomes" id="UP001071777">
    <property type="component" value="Unassembled WGS sequence"/>
</dbReference>
<sequence>MKEMLKLTSLCLLLFLTSLGRAGGHELSASSVFESSDGSVDPSADLDMLDFGPGQPLGDGSLAVQGRGALQDPPESSTVASMIGGESEHEVREGEESYLGELSGGPRRARRSQELFSIPKILSKYSREEAAMLNQYFLAFTLLTAKGIRRVFSRKFSPSQIRSKFASRFAEKFGGSKSKALLKLRDFERRLSLKYSAARKLFASQFQLLTSTLHSAESLIHLSQKWRYQPTHVSEPVLVVNKASYNKLRSLCRKKSKHVNIVLVSASPELVPRKYRKPDLNESHQNLQNFGEVLRSFQESADSGKTDCKWTPPGKHGKKKRSKLSCFFKSRKHSVLHIHYYDVSNTETFKLLMLSLARYKPRPRAQNAPPLIIVPVLIGIPQIDRQGSILGLSSITELTTRRRLFKSPGSKKKRKK</sequence>
<name>A0ABQ8P488_9CRYT</name>
<evidence type="ECO:0000313" key="3">
    <source>
        <dbReference type="EMBL" id="KAJ1607699.1"/>
    </source>
</evidence>
<evidence type="ECO:0000256" key="1">
    <source>
        <dbReference type="SAM" id="MobiDB-lite"/>
    </source>
</evidence>
<organism evidence="3 4">
    <name type="scientific">Cryptosporidium canis</name>
    <dbReference type="NCBI Taxonomy" id="195482"/>
    <lineage>
        <taxon>Eukaryota</taxon>
        <taxon>Sar</taxon>
        <taxon>Alveolata</taxon>
        <taxon>Apicomplexa</taxon>
        <taxon>Conoidasida</taxon>
        <taxon>Coccidia</taxon>
        <taxon>Eucoccidiorida</taxon>
        <taxon>Eimeriorina</taxon>
        <taxon>Cryptosporidiidae</taxon>
        <taxon>Cryptosporidium</taxon>
    </lineage>
</organism>
<feature type="compositionally biased region" description="Basic and acidic residues" evidence="1">
    <location>
        <begin position="86"/>
        <end position="95"/>
    </location>
</feature>
<feature type="signal peptide" evidence="2">
    <location>
        <begin position="1"/>
        <end position="24"/>
    </location>
</feature>
<evidence type="ECO:0000313" key="4">
    <source>
        <dbReference type="Proteomes" id="UP001071777"/>
    </source>
</evidence>
<accession>A0ABQ8P488</accession>
<gene>
    <name evidence="3" type="ORF">OJ252_2769</name>
</gene>
<comment type="caution">
    <text evidence="3">The sequence shown here is derived from an EMBL/GenBank/DDBJ whole genome shotgun (WGS) entry which is preliminary data.</text>
</comment>
<reference evidence="3" key="1">
    <citation type="submission" date="2022-10" db="EMBL/GenBank/DDBJ databases">
        <title>Adaptive evolution leads to modifications in subtelomeric GC content in a zoonotic Cryptosporidium species.</title>
        <authorList>
            <person name="Li J."/>
            <person name="Feng Y."/>
            <person name="Xiao L."/>
        </authorList>
    </citation>
    <scope>NUCLEOTIDE SEQUENCE</scope>
    <source>
        <strain evidence="3">25894</strain>
    </source>
</reference>
<keyword evidence="2" id="KW-0732">Signal</keyword>
<dbReference type="EMBL" id="JAPCXB010000116">
    <property type="protein sequence ID" value="KAJ1607699.1"/>
    <property type="molecule type" value="Genomic_DNA"/>
</dbReference>
<keyword evidence="4" id="KW-1185">Reference proteome</keyword>
<protein>
    <submittedName>
        <fullName evidence="3">Signal peptide-containing protein</fullName>
    </submittedName>
</protein>
<feature type="region of interest" description="Disordered" evidence="1">
    <location>
        <begin position="82"/>
        <end position="105"/>
    </location>
</feature>
<proteinExistence type="predicted"/>
<feature type="chain" id="PRO_5045868339" evidence="2">
    <location>
        <begin position="25"/>
        <end position="416"/>
    </location>
</feature>
<evidence type="ECO:0000256" key="2">
    <source>
        <dbReference type="SAM" id="SignalP"/>
    </source>
</evidence>